<dbReference type="RefSeq" id="XP_040764610.1">
    <property type="nucleotide sequence ID" value="XM_040912534.1"/>
</dbReference>
<dbReference type="PANTHER" id="PTHR36576">
    <property type="entry name" value="UPF0654 PROTEIN C11D3.01C-RELATED"/>
    <property type="match status" value="1"/>
</dbReference>
<evidence type="ECO:0000313" key="3">
    <source>
        <dbReference type="Proteomes" id="UP000076871"/>
    </source>
</evidence>
<dbReference type="InterPro" id="IPR052670">
    <property type="entry name" value="UPF0654_domain"/>
</dbReference>
<keyword evidence="3" id="KW-1185">Reference proteome</keyword>
<dbReference type="InParanoid" id="A0A165EEE3"/>
<reference evidence="2 3" key="1">
    <citation type="journal article" date="2016" name="Mol. Biol. Evol.">
        <title>Comparative Genomics of Early-Diverging Mushroom-Forming Fungi Provides Insights into the Origins of Lignocellulose Decay Capabilities.</title>
        <authorList>
            <person name="Nagy L.G."/>
            <person name="Riley R."/>
            <person name="Tritt A."/>
            <person name="Adam C."/>
            <person name="Daum C."/>
            <person name="Floudas D."/>
            <person name="Sun H."/>
            <person name="Yadav J.S."/>
            <person name="Pangilinan J."/>
            <person name="Larsson K.H."/>
            <person name="Matsuura K."/>
            <person name="Barry K."/>
            <person name="Labutti K."/>
            <person name="Kuo R."/>
            <person name="Ohm R.A."/>
            <person name="Bhattacharya S.S."/>
            <person name="Shirouzu T."/>
            <person name="Yoshinaga Y."/>
            <person name="Martin F.M."/>
            <person name="Grigoriev I.V."/>
            <person name="Hibbett D.S."/>
        </authorList>
    </citation>
    <scope>NUCLEOTIDE SEQUENCE [LARGE SCALE GENOMIC DNA]</scope>
    <source>
        <strain evidence="2 3">93-53</strain>
    </source>
</reference>
<dbReference type="GeneID" id="63829562"/>
<protein>
    <recommendedName>
        <fullName evidence="4">Conidiation protein 6</fullName>
    </recommendedName>
</protein>
<dbReference type="AlphaFoldDB" id="A0A165EEE3"/>
<proteinExistence type="predicted"/>
<dbReference type="PANTHER" id="PTHR36576:SF1">
    <property type="entry name" value="UPF0654 PROTEIN C11D3.01C-RELATED"/>
    <property type="match status" value="1"/>
</dbReference>
<dbReference type="Proteomes" id="UP000076871">
    <property type="component" value="Unassembled WGS sequence"/>
</dbReference>
<organism evidence="2 3">
    <name type="scientific">Laetiporus sulphureus 93-53</name>
    <dbReference type="NCBI Taxonomy" id="1314785"/>
    <lineage>
        <taxon>Eukaryota</taxon>
        <taxon>Fungi</taxon>
        <taxon>Dikarya</taxon>
        <taxon>Basidiomycota</taxon>
        <taxon>Agaricomycotina</taxon>
        <taxon>Agaricomycetes</taxon>
        <taxon>Polyporales</taxon>
        <taxon>Laetiporus</taxon>
    </lineage>
</organism>
<dbReference type="Pfam" id="PF10346">
    <property type="entry name" value="Con-6"/>
    <property type="match status" value="2"/>
</dbReference>
<dbReference type="OrthoDB" id="5419162at2759"/>
<accession>A0A165EEE3</accession>
<evidence type="ECO:0008006" key="4">
    <source>
        <dbReference type="Google" id="ProtNLM"/>
    </source>
</evidence>
<name>A0A165EEE3_9APHY</name>
<gene>
    <name evidence="2" type="ORF">LAESUDRAFT_759040</name>
</gene>
<feature type="region of interest" description="Disordered" evidence="1">
    <location>
        <begin position="1"/>
        <end position="69"/>
    </location>
</feature>
<evidence type="ECO:0000313" key="2">
    <source>
        <dbReference type="EMBL" id="KZT06870.1"/>
    </source>
</evidence>
<dbReference type="EMBL" id="KV427622">
    <property type="protein sequence ID" value="KZT06870.1"/>
    <property type="molecule type" value="Genomic_DNA"/>
</dbReference>
<sequence length="82" mass="8749">MSSPVNIARGLKAAISNPHNSEEAKEHASERLQEVQESGDFSLSEAHEANVATGHKAALSNPNVSDDAKKYSAKVLKDMESS</sequence>
<dbReference type="InterPro" id="IPR018824">
    <property type="entry name" value="Conidiation-specific_6"/>
</dbReference>
<evidence type="ECO:0000256" key="1">
    <source>
        <dbReference type="SAM" id="MobiDB-lite"/>
    </source>
</evidence>
<dbReference type="GO" id="GO:0005737">
    <property type="term" value="C:cytoplasm"/>
    <property type="evidence" value="ECO:0007669"/>
    <property type="project" value="TreeGrafter"/>
</dbReference>
<feature type="compositionally biased region" description="Basic and acidic residues" evidence="1">
    <location>
        <begin position="20"/>
        <end position="34"/>
    </location>
</feature>